<accession>A0A2U9BIQ1</accession>
<protein>
    <submittedName>
        <fullName evidence="1">Uncharacterized protein</fullName>
    </submittedName>
</protein>
<dbReference type="EMBL" id="CP026249">
    <property type="protein sequence ID" value="AWP03586.1"/>
    <property type="molecule type" value="Genomic_DNA"/>
</dbReference>
<keyword evidence="2" id="KW-1185">Reference proteome</keyword>
<reference evidence="1 2" key="1">
    <citation type="submission" date="2017-12" db="EMBL/GenBank/DDBJ databases">
        <title>Integrating genomic resources of turbot (Scophthalmus maximus) in depth evaluation of genetic and physical mapping variation across individuals.</title>
        <authorList>
            <person name="Martinez P."/>
        </authorList>
    </citation>
    <scope>NUCLEOTIDE SEQUENCE [LARGE SCALE GENOMIC DNA]</scope>
</reference>
<dbReference type="Proteomes" id="UP000246464">
    <property type="component" value="Chromosome 7"/>
</dbReference>
<sequence>MRQSGKDARVCHFMRIIFQTDVPSFQINRTKDEDELARRTSASAERSLAFVQR</sequence>
<evidence type="ECO:0000313" key="2">
    <source>
        <dbReference type="Proteomes" id="UP000246464"/>
    </source>
</evidence>
<proteinExistence type="predicted"/>
<name>A0A2U9BIQ1_SCOMX</name>
<dbReference type="AlphaFoldDB" id="A0A2U9BIQ1"/>
<evidence type="ECO:0000313" key="1">
    <source>
        <dbReference type="EMBL" id="AWP03586.1"/>
    </source>
</evidence>
<organism evidence="1 2">
    <name type="scientific">Scophthalmus maximus</name>
    <name type="common">Turbot</name>
    <name type="synonym">Psetta maxima</name>
    <dbReference type="NCBI Taxonomy" id="52904"/>
    <lineage>
        <taxon>Eukaryota</taxon>
        <taxon>Metazoa</taxon>
        <taxon>Chordata</taxon>
        <taxon>Craniata</taxon>
        <taxon>Vertebrata</taxon>
        <taxon>Euteleostomi</taxon>
        <taxon>Actinopterygii</taxon>
        <taxon>Neopterygii</taxon>
        <taxon>Teleostei</taxon>
        <taxon>Neoteleostei</taxon>
        <taxon>Acanthomorphata</taxon>
        <taxon>Carangaria</taxon>
        <taxon>Pleuronectiformes</taxon>
        <taxon>Pleuronectoidei</taxon>
        <taxon>Scophthalmidae</taxon>
        <taxon>Scophthalmus</taxon>
    </lineage>
</organism>
<gene>
    <name evidence="1" type="ORF">SMAX5B_019500</name>
</gene>